<evidence type="ECO:0000313" key="2">
    <source>
        <dbReference type="EMBL" id="CAE7577947.1"/>
    </source>
</evidence>
<organism evidence="2 3">
    <name type="scientific">Symbiodinium pilosum</name>
    <name type="common">Dinoflagellate</name>
    <dbReference type="NCBI Taxonomy" id="2952"/>
    <lineage>
        <taxon>Eukaryota</taxon>
        <taxon>Sar</taxon>
        <taxon>Alveolata</taxon>
        <taxon>Dinophyceae</taxon>
        <taxon>Suessiales</taxon>
        <taxon>Symbiodiniaceae</taxon>
        <taxon>Symbiodinium</taxon>
    </lineage>
</organism>
<accession>A0A812UJD6</accession>
<sequence length="192" mass="21685">VVLLNLVRLRELKIEYCPVLRKSEDLALCYEVVRATGRLLKCQCYAYRAIHLERGGAEEVRRECRGSLFSEPARLLLGGRRALQMLPDGQRASVEALLAWMARMRSSDCAVDSHGDWDDGAEQASEALLVTEQSNTPFQPAVTRWKQTTPSQPGKEGSKPEDVKPMAWLTRLPKAEEGDLPPRKRRRMPTAR</sequence>
<dbReference type="AlphaFoldDB" id="A0A812UJD6"/>
<comment type="caution">
    <text evidence="2">The sequence shown here is derived from an EMBL/GenBank/DDBJ whole genome shotgun (WGS) entry which is preliminary data.</text>
</comment>
<feature type="compositionally biased region" description="Basic and acidic residues" evidence="1">
    <location>
        <begin position="173"/>
        <end position="182"/>
    </location>
</feature>
<dbReference type="Proteomes" id="UP000649617">
    <property type="component" value="Unassembled WGS sequence"/>
</dbReference>
<evidence type="ECO:0000313" key="3">
    <source>
        <dbReference type="Proteomes" id="UP000649617"/>
    </source>
</evidence>
<proteinExistence type="predicted"/>
<feature type="compositionally biased region" description="Basic residues" evidence="1">
    <location>
        <begin position="183"/>
        <end position="192"/>
    </location>
</feature>
<reference evidence="2" key="1">
    <citation type="submission" date="2021-02" db="EMBL/GenBank/DDBJ databases">
        <authorList>
            <person name="Dougan E. K."/>
            <person name="Rhodes N."/>
            <person name="Thang M."/>
            <person name="Chan C."/>
        </authorList>
    </citation>
    <scope>NUCLEOTIDE SEQUENCE</scope>
</reference>
<evidence type="ECO:0000256" key="1">
    <source>
        <dbReference type="SAM" id="MobiDB-lite"/>
    </source>
</evidence>
<feature type="region of interest" description="Disordered" evidence="1">
    <location>
        <begin position="135"/>
        <end position="192"/>
    </location>
</feature>
<dbReference type="OrthoDB" id="447716at2759"/>
<feature type="non-terminal residue" evidence="2">
    <location>
        <position position="1"/>
    </location>
</feature>
<dbReference type="EMBL" id="CAJNIZ010038424">
    <property type="protein sequence ID" value="CAE7577947.1"/>
    <property type="molecule type" value="Genomic_DNA"/>
</dbReference>
<name>A0A812UJD6_SYMPI</name>
<gene>
    <name evidence="2" type="ORF">SPIL2461_LOCUS15539</name>
</gene>
<keyword evidence="3" id="KW-1185">Reference proteome</keyword>
<protein>
    <submittedName>
        <fullName evidence="2">Uncharacterized protein</fullName>
    </submittedName>
</protein>